<accession>A0A165QJ35</accession>
<gene>
    <name evidence="1" type="ORF">DAEQUDRAFT_669481</name>
</gene>
<organism evidence="1 2">
    <name type="scientific">Daedalea quercina L-15889</name>
    <dbReference type="NCBI Taxonomy" id="1314783"/>
    <lineage>
        <taxon>Eukaryota</taxon>
        <taxon>Fungi</taxon>
        <taxon>Dikarya</taxon>
        <taxon>Basidiomycota</taxon>
        <taxon>Agaricomycotina</taxon>
        <taxon>Agaricomycetes</taxon>
        <taxon>Polyporales</taxon>
        <taxon>Fomitopsis</taxon>
    </lineage>
</organism>
<dbReference type="AlphaFoldDB" id="A0A165QJ35"/>
<dbReference type="OrthoDB" id="3250756at2759"/>
<dbReference type="Proteomes" id="UP000076727">
    <property type="component" value="Unassembled WGS sequence"/>
</dbReference>
<evidence type="ECO:0008006" key="3">
    <source>
        <dbReference type="Google" id="ProtNLM"/>
    </source>
</evidence>
<sequence length="354" mass="40873">MATLPRELYGQVAQFAQWTQPPSLLALTQICKAFQEPAERLLYHNMFLRDAHVTFNACLSLTTRNGERGPYVHKFWFYHRTNRISSFPEQFWQTVKEALAVMVNLETLFLHDPALINTWVLNGPGIKLQLREASFALQWDKTMVDFLGTQERLISLHVEDSVDEGPLVALTPGKLQTLKILSGPPLVVAELLACPLIRLQLEVENETAAIVPTVLLDVGRIMSDLQSLHIVYLPENMASEVYQIISSSVYAPQLHFLGALPYPVQNRHEVHHCLMKLYRLELLELDVTAWLPQPHESYQRMLAAELRTFCPKINYVGFWIANHHFCWFYQDDEWTSTRASGRTPAHETLWRNWR</sequence>
<evidence type="ECO:0000313" key="2">
    <source>
        <dbReference type="Proteomes" id="UP000076727"/>
    </source>
</evidence>
<proteinExistence type="predicted"/>
<name>A0A165QJ35_9APHY</name>
<protein>
    <recommendedName>
        <fullName evidence="3">F-box domain-containing protein</fullName>
    </recommendedName>
</protein>
<reference evidence="1 2" key="1">
    <citation type="journal article" date="2016" name="Mol. Biol. Evol.">
        <title>Comparative Genomics of Early-Diverging Mushroom-Forming Fungi Provides Insights into the Origins of Lignocellulose Decay Capabilities.</title>
        <authorList>
            <person name="Nagy L.G."/>
            <person name="Riley R."/>
            <person name="Tritt A."/>
            <person name="Adam C."/>
            <person name="Daum C."/>
            <person name="Floudas D."/>
            <person name="Sun H."/>
            <person name="Yadav J.S."/>
            <person name="Pangilinan J."/>
            <person name="Larsson K.H."/>
            <person name="Matsuura K."/>
            <person name="Barry K."/>
            <person name="Labutti K."/>
            <person name="Kuo R."/>
            <person name="Ohm R.A."/>
            <person name="Bhattacharya S.S."/>
            <person name="Shirouzu T."/>
            <person name="Yoshinaga Y."/>
            <person name="Martin F.M."/>
            <person name="Grigoriev I.V."/>
            <person name="Hibbett D.S."/>
        </authorList>
    </citation>
    <scope>NUCLEOTIDE SEQUENCE [LARGE SCALE GENOMIC DNA]</scope>
    <source>
        <strain evidence="1 2">L-15889</strain>
    </source>
</reference>
<keyword evidence="2" id="KW-1185">Reference proteome</keyword>
<dbReference type="EMBL" id="KV429057">
    <property type="protein sequence ID" value="KZT69537.1"/>
    <property type="molecule type" value="Genomic_DNA"/>
</dbReference>
<evidence type="ECO:0000313" key="1">
    <source>
        <dbReference type="EMBL" id="KZT69537.1"/>
    </source>
</evidence>